<keyword evidence="3" id="KW-1185">Reference proteome</keyword>
<dbReference type="NCBIfam" id="NF038319">
    <property type="entry name" value="DISARM_DrmC_I"/>
    <property type="match status" value="1"/>
</dbReference>
<dbReference type="Proteomes" id="UP000317835">
    <property type="component" value="Chromosome"/>
</dbReference>
<dbReference type="PANTHER" id="PTHR21248:SF22">
    <property type="entry name" value="PHOSPHOLIPASE D"/>
    <property type="match status" value="1"/>
</dbReference>
<dbReference type="SUPFAM" id="SSF56024">
    <property type="entry name" value="Phospholipase D/nuclease"/>
    <property type="match status" value="1"/>
</dbReference>
<dbReference type="GO" id="GO:0032049">
    <property type="term" value="P:cardiolipin biosynthetic process"/>
    <property type="evidence" value="ECO:0007669"/>
    <property type="project" value="UniProtKB-ARBA"/>
</dbReference>
<sequence>MTPERWIVEASYALACGLPGGTVEALASAILACPAGSLRSEVARRIAHHEHRDLALAFVDRWREESGEIDARTVAVAIQTAAHAERAHRDSQSVEPIWTGPDAGVVPFRRTEQAILQVLDAARTRITLVSFAVYKIPNVAKALVKAAGRGVRLTVVVETPDRIEGQGEYSTIRALGQEVAGCSTVYFWPQENRTVGENGKVGILHVKCAVADGEWMFLSSANLTRQAFTINMELGMLVRGGSMPSRVERQFDQLVHDGHLREI</sequence>
<evidence type="ECO:0000313" key="2">
    <source>
        <dbReference type="EMBL" id="QDV36958.1"/>
    </source>
</evidence>
<reference evidence="2 3" key="1">
    <citation type="submission" date="2019-02" db="EMBL/GenBank/DDBJ databases">
        <title>Deep-cultivation of Planctomycetes and their phenomic and genomic characterization uncovers novel biology.</title>
        <authorList>
            <person name="Wiegand S."/>
            <person name="Jogler M."/>
            <person name="Boedeker C."/>
            <person name="Pinto D."/>
            <person name="Vollmers J."/>
            <person name="Rivas-Marin E."/>
            <person name="Kohn T."/>
            <person name="Peeters S.H."/>
            <person name="Heuer A."/>
            <person name="Rast P."/>
            <person name="Oberbeckmann S."/>
            <person name="Bunk B."/>
            <person name="Jeske O."/>
            <person name="Meyerdierks A."/>
            <person name="Storesund J.E."/>
            <person name="Kallscheuer N."/>
            <person name="Luecker S."/>
            <person name="Lage O.M."/>
            <person name="Pohl T."/>
            <person name="Merkel B.J."/>
            <person name="Hornburger P."/>
            <person name="Mueller R.-W."/>
            <person name="Bruemmer F."/>
            <person name="Labrenz M."/>
            <person name="Spormann A.M."/>
            <person name="Op den Camp H."/>
            <person name="Overmann J."/>
            <person name="Amann R."/>
            <person name="Jetten M.S.M."/>
            <person name="Mascher T."/>
            <person name="Medema M.H."/>
            <person name="Devos D.P."/>
            <person name="Kaster A.-K."/>
            <person name="Ovreas L."/>
            <person name="Rohde M."/>
            <person name="Galperin M.Y."/>
            <person name="Jogler C."/>
        </authorList>
    </citation>
    <scope>NUCLEOTIDE SEQUENCE [LARGE SCALE GENOMIC DNA]</scope>
    <source>
        <strain evidence="2 3">ElP</strain>
    </source>
</reference>
<gene>
    <name evidence="2" type="ORF">ElP_48890</name>
</gene>
<name>A0A518H7W1_9BACT</name>
<dbReference type="PROSITE" id="PS50035">
    <property type="entry name" value="PLD"/>
    <property type="match status" value="1"/>
</dbReference>
<accession>A0A518H7W1</accession>
<dbReference type="AlphaFoldDB" id="A0A518H7W1"/>
<dbReference type="OrthoDB" id="9762009at2"/>
<evidence type="ECO:0000313" key="3">
    <source>
        <dbReference type="Proteomes" id="UP000317835"/>
    </source>
</evidence>
<proteinExistence type="predicted"/>
<feature type="domain" description="PLD phosphodiesterase" evidence="1">
    <location>
        <begin position="200"/>
        <end position="227"/>
    </location>
</feature>
<evidence type="ECO:0000259" key="1">
    <source>
        <dbReference type="PROSITE" id="PS50035"/>
    </source>
</evidence>
<protein>
    <submittedName>
        <fullName evidence="2">Cardiolipin synthetase</fullName>
    </submittedName>
</protein>
<dbReference type="Pfam" id="PF13091">
    <property type="entry name" value="PLDc_2"/>
    <property type="match status" value="1"/>
</dbReference>
<dbReference type="KEGG" id="tpla:ElP_48890"/>
<dbReference type="EMBL" id="CP036426">
    <property type="protein sequence ID" value="QDV36958.1"/>
    <property type="molecule type" value="Genomic_DNA"/>
</dbReference>
<dbReference type="PANTHER" id="PTHR21248">
    <property type="entry name" value="CARDIOLIPIN SYNTHASE"/>
    <property type="match status" value="1"/>
</dbReference>
<dbReference type="InterPro" id="IPR025202">
    <property type="entry name" value="PLD-like_dom"/>
</dbReference>
<dbReference type="GO" id="GO:0030572">
    <property type="term" value="F:phosphatidyltransferase activity"/>
    <property type="evidence" value="ECO:0007669"/>
    <property type="project" value="UniProtKB-ARBA"/>
</dbReference>
<dbReference type="RefSeq" id="WP_145274054.1">
    <property type="nucleotide sequence ID" value="NZ_CP036426.1"/>
</dbReference>
<dbReference type="InterPro" id="IPR001736">
    <property type="entry name" value="PLipase_D/transphosphatidylase"/>
</dbReference>
<dbReference type="Gene3D" id="3.30.870.10">
    <property type="entry name" value="Endonuclease Chain A"/>
    <property type="match status" value="1"/>
</dbReference>
<organism evidence="2 3">
    <name type="scientific">Tautonia plasticadhaerens</name>
    <dbReference type="NCBI Taxonomy" id="2527974"/>
    <lineage>
        <taxon>Bacteria</taxon>
        <taxon>Pseudomonadati</taxon>
        <taxon>Planctomycetota</taxon>
        <taxon>Planctomycetia</taxon>
        <taxon>Isosphaerales</taxon>
        <taxon>Isosphaeraceae</taxon>
        <taxon>Tautonia</taxon>
    </lineage>
</organism>
<dbReference type="InterPro" id="IPR047955">
    <property type="entry name" value="DrmC-like"/>
</dbReference>